<dbReference type="EMBL" id="WTPW01001222">
    <property type="protein sequence ID" value="KAF0449001.1"/>
    <property type="molecule type" value="Genomic_DNA"/>
</dbReference>
<reference evidence="1 2" key="1">
    <citation type="journal article" date="2019" name="Environ. Microbiol.">
        <title>At the nexus of three kingdoms: the genome of the mycorrhizal fungus Gigaspora margarita provides insights into plant, endobacterial and fungal interactions.</title>
        <authorList>
            <person name="Venice F."/>
            <person name="Ghignone S."/>
            <person name="Salvioli di Fossalunga A."/>
            <person name="Amselem J."/>
            <person name="Novero M."/>
            <person name="Xianan X."/>
            <person name="Sedzielewska Toro K."/>
            <person name="Morin E."/>
            <person name="Lipzen A."/>
            <person name="Grigoriev I.V."/>
            <person name="Henrissat B."/>
            <person name="Martin F.M."/>
            <person name="Bonfante P."/>
        </authorList>
    </citation>
    <scope>NUCLEOTIDE SEQUENCE [LARGE SCALE GENOMIC DNA]</scope>
    <source>
        <strain evidence="1 2">BEG34</strain>
    </source>
</reference>
<keyword evidence="2" id="KW-1185">Reference proteome</keyword>
<accession>A0A8H4A954</accession>
<sequence length="139" mass="16064">METFSRIANNEVHDCIDFDKVIEINSGGSGMIYKSECKYCKTKKGLKCLKDGTQIQNFNSELNLDLNTVNSGYNEPLYNELWNNVLKRYFPLDDTKIQPTHDQQQNSLSSLYVRLEPMFGLGFRQLYSKIAQGKQFLSF</sequence>
<proteinExistence type="predicted"/>
<evidence type="ECO:0000313" key="2">
    <source>
        <dbReference type="Proteomes" id="UP000439903"/>
    </source>
</evidence>
<protein>
    <submittedName>
        <fullName evidence="1">Uncharacterized protein</fullName>
    </submittedName>
</protein>
<organism evidence="1 2">
    <name type="scientific">Gigaspora margarita</name>
    <dbReference type="NCBI Taxonomy" id="4874"/>
    <lineage>
        <taxon>Eukaryota</taxon>
        <taxon>Fungi</taxon>
        <taxon>Fungi incertae sedis</taxon>
        <taxon>Mucoromycota</taxon>
        <taxon>Glomeromycotina</taxon>
        <taxon>Glomeromycetes</taxon>
        <taxon>Diversisporales</taxon>
        <taxon>Gigasporaceae</taxon>
        <taxon>Gigaspora</taxon>
    </lineage>
</organism>
<name>A0A8H4A954_GIGMA</name>
<dbReference type="AlphaFoldDB" id="A0A8H4A954"/>
<dbReference type="OrthoDB" id="2343493at2759"/>
<evidence type="ECO:0000313" key="1">
    <source>
        <dbReference type="EMBL" id="KAF0449001.1"/>
    </source>
</evidence>
<gene>
    <name evidence="1" type="ORF">F8M41_002595</name>
</gene>
<comment type="caution">
    <text evidence="1">The sequence shown here is derived from an EMBL/GenBank/DDBJ whole genome shotgun (WGS) entry which is preliminary data.</text>
</comment>
<dbReference type="Proteomes" id="UP000439903">
    <property type="component" value="Unassembled WGS sequence"/>
</dbReference>